<dbReference type="GO" id="GO:0016020">
    <property type="term" value="C:membrane"/>
    <property type="evidence" value="ECO:0007669"/>
    <property type="project" value="InterPro"/>
</dbReference>
<keyword evidence="5" id="KW-0808">Transferase</keyword>
<dbReference type="AlphaFoldDB" id="Q025Y3"/>
<dbReference type="Gene3D" id="3.30.565.10">
    <property type="entry name" value="Histidine kinase-like ATPase, C-terminal domain"/>
    <property type="match status" value="1"/>
</dbReference>
<proteinExistence type="predicted"/>
<dbReference type="InterPro" id="IPR005467">
    <property type="entry name" value="His_kinase_dom"/>
</dbReference>
<dbReference type="InterPro" id="IPR036890">
    <property type="entry name" value="HATPase_C_sf"/>
</dbReference>
<dbReference type="PANTHER" id="PTHR34220">
    <property type="entry name" value="SENSOR HISTIDINE KINASE YPDA"/>
    <property type="match status" value="1"/>
</dbReference>
<feature type="transmembrane region" description="Helical" evidence="3">
    <location>
        <begin position="92"/>
        <end position="113"/>
    </location>
</feature>
<keyword evidence="3" id="KW-0812">Transmembrane</keyword>
<reference evidence="5" key="1">
    <citation type="submission" date="2006-10" db="EMBL/GenBank/DDBJ databases">
        <title>Complete sequence of Solibacter usitatus Ellin6076.</title>
        <authorList>
            <consortium name="US DOE Joint Genome Institute"/>
            <person name="Copeland A."/>
            <person name="Lucas S."/>
            <person name="Lapidus A."/>
            <person name="Barry K."/>
            <person name="Detter J.C."/>
            <person name="Glavina del Rio T."/>
            <person name="Hammon N."/>
            <person name="Israni S."/>
            <person name="Dalin E."/>
            <person name="Tice H."/>
            <person name="Pitluck S."/>
            <person name="Thompson L.S."/>
            <person name="Brettin T."/>
            <person name="Bruce D."/>
            <person name="Han C."/>
            <person name="Tapia R."/>
            <person name="Gilna P."/>
            <person name="Schmutz J."/>
            <person name="Larimer F."/>
            <person name="Land M."/>
            <person name="Hauser L."/>
            <person name="Kyrpides N."/>
            <person name="Mikhailova N."/>
            <person name="Janssen P.H."/>
            <person name="Kuske C.R."/>
            <person name="Richardson P."/>
        </authorList>
    </citation>
    <scope>NUCLEOTIDE SEQUENCE</scope>
    <source>
        <strain evidence="5">Ellin6076</strain>
    </source>
</reference>
<feature type="domain" description="Histidine kinase" evidence="4">
    <location>
        <begin position="276"/>
        <end position="369"/>
    </location>
</feature>
<dbReference type="OrthoDB" id="105609at2"/>
<dbReference type="InterPro" id="IPR010559">
    <property type="entry name" value="Sig_transdc_His_kin_internal"/>
</dbReference>
<dbReference type="InterPro" id="IPR004358">
    <property type="entry name" value="Sig_transdc_His_kin-like_C"/>
</dbReference>
<dbReference type="InterPro" id="IPR050640">
    <property type="entry name" value="Bact_2-comp_sensor_kinase"/>
</dbReference>
<dbReference type="PROSITE" id="PS50109">
    <property type="entry name" value="HIS_KIN"/>
    <property type="match status" value="1"/>
</dbReference>
<dbReference type="KEGG" id="sus:Acid_2196"/>
<evidence type="ECO:0000313" key="5">
    <source>
        <dbReference type="EMBL" id="ABJ83186.1"/>
    </source>
</evidence>
<comment type="catalytic activity">
    <reaction evidence="1">
        <text>ATP + protein L-histidine = ADP + protein N-phospho-L-histidine.</text>
        <dbReference type="EC" id="2.7.13.3"/>
    </reaction>
</comment>
<dbReference type="EC" id="2.7.13.3" evidence="2"/>
<dbReference type="HOGENOM" id="CLU_020473_1_1_0"/>
<organism evidence="5">
    <name type="scientific">Solibacter usitatus (strain Ellin6076)</name>
    <dbReference type="NCBI Taxonomy" id="234267"/>
    <lineage>
        <taxon>Bacteria</taxon>
        <taxon>Pseudomonadati</taxon>
        <taxon>Acidobacteriota</taxon>
        <taxon>Terriglobia</taxon>
        <taxon>Bryobacterales</taxon>
        <taxon>Solibacteraceae</taxon>
        <taxon>Candidatus Solibacter</taxon>
    </lineage>
</organism>
<name>Q025Y3_SOLUE</name>
<dbReference type="EMBL" id="CP000473">
    <property type="protein sequence ID" value="ABJ83186.1"/>
    <property type="molecule type" value="Genomic_DNA"/>
</dbReference>
<sequence length="377" mass="41490" precursor="true">MAALASAQPNRRRTQLPGFALILAAWLVPAMLSAFDSYMQSRLDNQQPDWRWVFFSGFDWLLYAVLTPAVFRISRSFPLQRDGLARRIALHIACALGMCVVWATLGQFLRLAIFHPPAGFTMTKFARALEGWIFTTLPFGTGVYFALVGIEHALAYMAQARERETQAVRLTAQLAEARLGALRMQLNPHFLFNSLNAITVLVRDQNTAAAARMLELLSDVLRSVLRAEGAHVTPLSTELEFLERYLAIEQVRFSDRLRPRIAVDPSLRRAAVPQFILQPLVENALRHGISRRADAGLLEVTAQRDGDMLVLTVRDDGPGLSPVEPLGTGVGLANTRARLAALYGDRASLEIASGAGAGVLATIRLPYHEAENHGGAE</sequence>
<dbReference type="SUPFAM" id="SSF55874">
    <property type="entry name" value="ATPase domain of HSP90 chaperone/DNA topoisomerase II/histidine kinase"/>
    <property type="match status" value="1"/>
</dbReference>
<protein>
    <recommendedName>
        <fullName evidence="2">histidine kinase</fullName>
        <ecNumber evidence="2">2.7.13.3</ecNumber>
    </recommendedName>
</protein>
<dbReference type="SMART" id="SM00387">
    <property type="entry name" value="HATPase_c"/>
    <property type="match status" value="1"/>
</dbReference>
<keyword evidence="3" id="KW-0472">Membrane</keyword>
<feature type="transmembrane region" description="Helical" evidence="3">
    <location>
        <begin position="133"/>
        <end position="154"/>
    </location>
</feature>
<accession>Q025Y3</accession>
<dbReference type="eggNOG" id="COG2972">
    <property type="taxonomic scope" value="Bacteria"/>
</dbReference>
<dbReference type="PANTHER" id="PTHR34220:SF9">
    <property type="entry name" value="SIGNAL TRANSDUCTION HISTIDINE KINASE INTERNAL REGION DOMAIN-CONTAINING PROTEIN"/>
    <property type="match status" value="1"/>
</dbReference>
<dbReference type="PRINTS" id="PR00344">
    <property type="entry name" value="BCTRLSENSOR"/>
</dbReference>
<gene>
    <name evidence="5" type="ordered locus">Acid_2196</name>
</gene>
<dbReference type="GO" id="GO:0000155">
    <property type="term" value="F:phosphorelay sensor kinase activity"/>
    <property type="evidence" value="ECO:0007669"/>
    <property type="project" value="InterPro"/>
</dbReference>
<dbReference type="Pfam" id="PF02518">
    <property type="entry name" value="HATPase_c"/>
    <property type="match status" value="1"/>
</dbReference>
<evidence type="ECO:0000256" key="2">
    <source>
        <dbReference type="ARBA" id="ARBA00012438"/>
    </source>
</evidence>
<evidence type="ECO:0000256" key="1">
    <source>
        <dbReference type="ARBA" id="ARBA00000085"/>
    </source>
</evidence>
<dbReference type="InterPro" id="IPR003594">
    <property type="entry name" value="HATPase_dom"/>
</dbReference>
<evidence type="ECO:0000259" key="4">
    <source>
        <dbReference type="PROSITE" id="PS50109"/>
    </source>
</evidence>
<keyword evidence="5" id="KW-0418">Kinase</keyword>
<keyword evidence="3" id="KW-1133">Transmembrane helix</keyword>
<feature type="transmembrane region" description="Helical" evidence="3">
    <location>
        <begin position="50"/>
        <end position="71"/>
    </location>
</feature>
<dbReference type="Pfam" id="PF06580">
    <property type="entry name" value="His_kinase"/>
    <property type="match status" value="1"/>
</dbReference>
<evidence type="ECO:0000256" key="3">
    <source>
        <dbReference type="SAM" id="Phobius"/>
    </source>
</evidence>
<dbReference type="InParanoid" id="Q025Y3"/>
<dbReference type="STRING" id="234267.Acid_2196"/>